<evidence type="ECO:0000313" key="17">
    <source>
        <dbReference type="Proteomes" id="UP000169712"/>
    </source>
</evidence>
<dbReference type="InterPro" id="IPR014382">
    <property type="entry name" value="DNA-dir_DNA_pol_B_adenovir"/>
</dbReference>
<dbReference type="PROSITE" id="PS00116">
    <property type="entry name" value="DNA_POLYMERASE_B"/>
    <property type="match status" value="1"/>
</dbReference>
<evidence type="ECO:0000256" key="6">
    <source>
        <dbReference type="ARBA" id="ARBA00022705"/>
    </source>
</evidence>
<evidence type="ECO:0000256" key="1">
    <source>
        <dbReference type="ARBA" id="ARBA00004147"/>
    </source>
</evidence>
<evidence type="ECO:0000256" key="11">
    <source>
        <dbReference type="ARBA" id="ARBA00049244"/>
    </source>
</evidence>
<keyword evidence="8" id="KW-1194">Viral DNA replication</keyword>
<reference evidence="16 17" key="1">
    <citation type="journal article" date="2012" name="Virology">
        <title>Full genome analysis of a novel adenovirus from the South Polar skua (Catharacta maccormicki) in Antarctica.</title>
        <authorList>
            <person name="Park Y.M."/>
            <person name="Kim J.H."/>
            <person name="Gu S.H."/>
            <person name="Lee S.Y."/>
            <person name="Lee M.G."/>
            <person name="Kang Y.K."/>
            <person name="Kang S.H."/>
            <person name="Kim H.J."/>
            <person name="Song J.W."/>
        </authorList>
    </citation>
    <scope>NUCLEOTIDE SEQUENCE [LARGE SCALE GENOMIC DNA]</scope>
    <source>
        <strain evidence="16">T03</strain>
    </source>
</reference>
<evidence type="ECO:0000256" key="3">
    <source>
        <dbReference type="ARBA" id="ARBA00022562"/>
    </source>
</evidence>
<dbReference type="Gene3D" id="3.90.1600.10">
    <property type="entry name" value="Palm domain of DNA polymerase"/>
    <property type="match status" value="1"/>
</dbReference>
<dbReference type="GO" id="GO:0003887">
    <property type="term" value="F:DNA-directed DNA polymerase activity"/>
    <property type="evidence" value="ECO:0007669"/>
    <property type="project" value="UniProtKB-UniRule"/>
</dbReference>
<dbReference type="GO" id="GO:0000166">
    <property type="term" value="F:nucleotide binding"/>
    <property type="evidence" value="ECO:0007669"/>
    <property type="project" value="UniProtKB-UniRule"/>
</dbReference>
<evidence type="ECO:0000313" key="16">
    <source>
        <dbReference type="EMBL" id="ADP30814.1"/>
    </source>
</evidence>
<evidence type="ECO:0000256" key="13">
    <source>
        <dbReference type="RuleBase" id="RU000442"/>
    </source>
</evidence>
<protein>
    <recommendedName>
        <fullName evidence="12 13">DNA polymerase</fullName>
        <ecNumber evidence="12 13">2.7.7.7</ecNumber>
    </recommendedName>
</protein>
<dbReference type="PRINTS" id="PR00106">
    <property type="entry name" value="DNAPOLB"/>
</dbReference>
<evidence type="ECO:0000256" key="9">
    <source>
        <dbReference type="ARBA" id="ARBA00023125"/>
    </source>
</evidence>
<dbReference type="SUPFAM" id="SSF53098">
    <property type="entry name" value="Ribonuclease H-like"/>
    <property type="match status" value="1"/>
</dbReference>
<dbReference type="PIRSF" id="PIRSF000788">
    <property type="entry name" value="DPol_ADV"/>
    <property type="match status" value="1"/>
</dbReference>
<dbReference type="EC" id="2.7.7.7" evidence="12 13"/>
<dbReference type="RefSeq" id="YP_004935931.1">
    <property type="nucleotide sequence ID" value="NC_016437.1"/>
</dbReference>
<name>G9B6J8_9ADEN</name>
<evidence type="ECO:0000256" key="7">
    <source>
        <dbReference type="ARBA" id="ARBA00022932"/>
    </source>
</evidence>
<evidence type="ECO:0000256" key="10">
    <source>
        <dbReference type="ARBA" id="ARBA00046822"/>
    </source>
</evidence>
<comment type="subcellular location">
    <subcellularLocation>
        <location evidence="1">Host nucleus</location>
    </subcellularLocation>
</comment>
<comment type="catalytic activity">
    <reaction evidence="11 12 13">
        <text>DNA(n) + a 2'-deoxyribonucleoside 5'-triphosphate = DNA(n+1) + diphosphate</text>
        <dbReference type="Rhea" id="RHEA:22508"/>
        <dbReference type="Rhea" id="RHEA-COMP:17339"/>
        <dbReference type="Rhea" id="RHEA-COMP:17340"/>
        <dbReference type="ChEBI" id="CHEBI:33019"/>
        <dbReference type="ChEBI" id="CHEBI:61560"/>
        <dbReference type="ChEBI" id="CHEBI:173112"/>
        <dbReference type="EC" id="2.7.7.7"/>
    </reaction>
</comment>
<dbReference type="SMART" id="SM00486">
    <property type="entry name" value="POLBc"/>
    <property type="match status" value="1"/>
</dbReference>
<keyword evidence="5 12" id="KW-0548">Nucleotidyltransferase</keyword>
<dbReference type="GeneID" id="11467774"/>
<keyword evidence="17" id="KW-1185">Reference proteome</keyword>
<dbReference type="GO" id="GO:0042025">
    <property type="term" value="C:host cell nucleus"/>
    <property type="evidence" value="ECO:0007669"/>
    <property type="project" value="UniProtKB-SubCell"/>
</dbReference>
<accession>G9B6J8</accession>
<keyword evidence="14" id="KW-0175">Coiled coil</keyword>
<dbReference type="InterPro" id="IPR043502">
    <property type="entry name" value="DNA/RNA_pol_sf"/>
</dbReference>
<dbReference type="InterPro" id="IPR017964">
    <property type="entry name" value="DNA-dir_DNA_pol_B_CS"/>
</dbReference>
<sequence length="1111" mass="129152">MNSYLYVTQNDIPYRLHISKKPIRDLIIEICWTFNLFNCKKLSKQRKHCEQYILISAKYHPSKTNIQNIQNLPVKQITIWKKLTGHIVIQQEIKNNYNTIDLDFLFVKTNFVWIKTWTKQQKCTSCGRIYTKLHNCDHNRSSYYYNQINISKKYWEGINFQPIGENPNTKKLFLIYDVETFSLTESQGTILIPILLCFTIFGDDNLITLAKEEIQKDKTIKTKNNCYYWLSKEKNFISTQFKLLRDNILQSLIHMFINHILNQENLEILNDFIKENNLESIYNIDITKEKNLLLSLKFEPLFLEFYVIGHNIQSFDEILLATQILQQDKFTAKPFLSINRNFMPRQGRILFNDITIQFPFPEYYVEKEEGNKNAEEILSHLKEGNTHPNLIKTIYVKSMVRDTFQITHTSLKNAAKAYNLPIAKGCCPFKAVNEFFSTNSFSGDNENFPIQKYWANEEEYLEQKSIWLQKKESKYNLINELIDYCILDVLVTEQLTKTLLTTFNQFIQDEFKLNCTFNIFKRPTISSNSHAIFRQIHFSKHGTKPNKLPEIVAPSDEMYTFIRQSVRGGRCYPTYFGHFKDKIYIYDICGMYASALTHPLPYGMPVGENERVEQIQKLTDLLSKKDKISYFNQDIKPMIVTINAFPPNTELLNPLPPLCSKKSGKLCWTNEPLHDEVVTSIDIITLHNRGWKVKIIPHKLNTVFPSWNTCCSDYVKVNILAKEKATKENNQVKRAISKLLSNALYGSFATKEDNDITIFENSLEENDKIKEQLNKQELTISNISCIPTDQLPSTTFTNLPFFMKEKDDPIERSLETDEELISPFNSDECQDDTDLNIQSNPTKHMTTYKPFSVVNVTADTLTIYTLKSTNTYPLNKRYPTQLASFVLAWTRTFISEWADILYSDENHIPIENKTIKAIYGDTDSLFLTEKGHNLMLTKGKHRLKSPTSNLIFNPDKPDITWSVECESTCQQCGGDAYSTSSIFLAPKLYGIQNITCSICKESGSGKLRAKGHSTSAITFEILTECFNYHKTCSNPQKKFVTERTALKRTLCKSYGKFSPFTIHQIQLIRELRPWNDPTLFFLTESVLIPYDVSHPNPRITPTFLIQEFEDE</sequence>
<organism evidence="16 17">
    <name type="scientific">South Polar skua adenovirus 1</name>
    <dbReference type="NCBI Taxonomy" id="2848087"/>
    <lineage>
        <taxon>Viruses</taxon>
        <taxon>Varidnaviria</taxon>
        <taxon>Bamfordvirae</taxon>
        <taxon>Preplasmiviricota</taxon>
        <taxon>Polisuviricotina</taxon>
        <taxon>Pharingeaviricetes</taxon>
        <taxon>Rowavirales</taxon>
        <taxon>Adenoviridae</taxon>
        <taxon>Siadenovirus</taxon>
        <taxon>Siadenovirus stercorariidae</taxon>
        <taxon>Skua siadenovirus A</taxon>
    </lineage>
</organism>
<evidence type="ECO:0000256" key="14">
    <source>
        <dbReference type="SAM" id="Coils"/>
    </source>
</evidence>
<keyword evidence="4 12" id="KW-0808">Transferase</keyword>
<comment type="subunit">
    <text evidence="10">Heterodimer with the terminal protein; this heterodimer binds to bp 9 to 18 of the genome. Forms a complex with viral pTP, DBP and hosts NFIA and POU2F1/OCT1 for initiation of replication.</text>
</comment>
<evidence type="ECO:0000256" key="8">
    <source>
        <dbReference type="ARBA" id="ARBA00023109"/>
    </source>
</evidence>
<dbReference type="InterPro" id="IPR023211">
    <property type="entry name" value="DNA_pol_palm_dom_sf"/>
</dbReference>
<dbReference type="GO" id="GO:0006260">
    <property type="term" value="P:DNA replication"/>
    <property type="evidence" value="ECO:0007669"/>
    <property type="project" value="UniProtKB-KW"/>
</dbReference>
<keyword evidence="6 12" id="KW-0235">DNA replication</keyword>
<dbReference type="EMBL" id="HM585353">
    <property type="protein sequence ID" value="ADP30814.1"/>
    <property type="molecule type" value="Genomic_DNA"/>
</dbReference>
<proteinExistence type="inferred from homology"/>
<dbReference type="InterPro" id="IPR004868">
    <property type="entry name" value="DNA-dir_DNA_pol_B_mt/vir"/>
</dbReference>
<feature type="coiled-coil region" evidence="14">
    <location>
        <begin position="722"/>
        <end position="779"/>
    </location>
</feature>
<comment type="similarity">
    <text evidence="2 12 13">Belongs to the DNA polymerase type-B family.</text>
</comment>
<keyword evidence="9 12" id="KW-0238">DNA-binding</keyword>
<dbReference type="InterPro" id="IPR012337">
    <property type="entry name" value="RNaseH-like_sf"/>
</dbReference>
<evidence type="ECO:0000256" key="5">
    <source>
        <dbReference type="ARBA" id="ARBA00022695"/>
    </source>
</evidence>
<dbReference type="OrthoDB" id="529at10239"/>
<dbReference type="GO" id="GO:0039693">
    <property type="term" value="P:viral DNA genome replication"/>
    <property type="evidence" value="ECO:0007669"/>
    <property type="project" value="UniProtKB-KW"/>
</dbReference>
<evidence type="ECO:0000259" key="15">
    <source>
        <dbReference type="Pfam" id="PF03175"/>
    </source>
</evidence>
<evidence type="ECO:0000256" key="4">
    <source>
        <dbReference type="ARBA" id="ARBA00022679"/>
    </source>
</evidence>
<dbReference type="KEGG" id="vg:11467774"/>
<dbReference type="InterPro" id="IPR006172">
    <property type="entry name" value="DNA-dir_DNA_pol_B"/>
</dbReference>
<dbReference type="SUPFAM" id="SSF56672">
    <property type="entry name" value="DNA/RNA polymerases"/>
    <property type="match status" value="1"/>
</dbReference>
<dbReference type="Proteomes" id="UP000169712">
    <property type="component" value="Segment"/>
</dbReference>
<keyword evidence="3" id="KW-1048">Host nucleus</keyword>
<dbReference type="Pfam" id="PF03175">
    <property type="entry name" value="DNA_pol_B_2"/>
    <property type="match status" value="1"/>
</dbReference>
<dbReference type="GO" id="GO:0003677">
    <property type="term" value="F:DNA binding"/>
    <property type="evidence" value="ECO:0007669"/>
    <property type="project" value="UniProtKB-UniRule"/>
</dbReference>
<evidence type="ECO:0000256" key="2">
    <source>
        <dbReference type="ARBA" id="ARBA00005755"/>
    </source>
</evidence>
<evidence type="ECO:0000256" key="12">
    <source>
        <dbReference type="PIRNR" id="PIRNR000788"/>
    </source>
</evidence>
<feature type="domain" description="DNA-directed DNA polymerase family B mitochondria/virus" evidence="15">
    <location>
        <begin position="338"/>
        <end position="807"/>
    </location>
</feature>
<keyword evidence="7 12" id="KW-0239">DNA-directed DNA polymerase</keyword>